<sequence length="279" mass="33127">MLPVNRVWDSVQLYSVRCEECSKWRIIPSKEKYEEIREKFNENSFTCAKVREWRPQVSCQDPTDIEEQDDRYIWAMDKPNIPRTCPGWQRLIRMRAPGGKRFADVYYVAPSEKRLRSMVELDKFFEKNPEFLHGVINTSMFSFQAPVPLDENYIAKRRSRAPSASGSSNTRNTTMLPVNRVWDSVQLYSVRCEECSKWRIIPSKEKYEEIREKFNENSFTCAKVREWRPQVSCQDPTDIEEQDDRYIWAMDKPNIPRTCPGWQRLIRMRAPGGKRFADV</sequence>
<comment type="caution">
    <text evidence="11">The sequence shown here is derived from an EMBL/GenBank/DDBJ whole genome shotgun (WGS) entry which is preliminary data.</text>
</comment>
<dbReference type="Pfam" id="PF01429">
    <property type="entry name" value="MBD"/>
    <property type="match status" value="1"/>
</dbReference>
<comment type="subcellular location">
    <subcellularLocation>
        <location evidence="1">Nucleus</location>
    </subcellularLocation>
</comment>
<dbReference type="GO" id="GO:0003677">
    <property type="term" value="F:DNA binding"/>
    <property type="evidence" value="ECO:0007669"/>
    <property type="project" value="UniProtKB-KW"/>
</dbReference>
<proteinExistence type="predicted"/>
<evidence type="ECO:0000256" key="6">
    <source>
        <dbReference type="ARBA" id="ARBA00023125"/>
    </source>
</evidence>
<keyword evidence="7" id="KW-0804">Transcription</keyword>
<dbReference type="Gene3D" id="3.30.890.10">
    <property type="entry name" value="Methyl-cpg-binding Protein 2, Chain A"/>
    <property type="match status" value="1"/>
</dbReference>
<keyword evidence="8" id="KW-0539">Nucleus</keyword>
<dbReference type="InterPro" id="IPR016177">
    <property type="entry name" value="DNA-bd_dom_sf"/>
</dbReference>
<dbReference type="PROSITE" id="PS50982">
    <property type="entry name" value="MBD"/>
    <property type="match status" value="1"/>
</dbReference>
<dbReference type="PANTHER" id="PTHR12396:SF0">
    <property type="entry name" value="METHYL-CPG BINDING DOMAIN PROTEIN-LIKE, ISOFORM C"/>
    <property type="match status" value="1"/>
</dbReference>
<dbReference type="SMART" id="SM00391">
    <property type="entry name" value="MBD"/>
    <property type="match status" value="1"/>
</dbReference>
<evidence type="ECO:0000256" key="7">
    <source>
        <dbReference type="ARBA" id="ARBA00023163"/>
    </source>
</evidence>
<dbReference type="PANTHER" id="PTHR12396">
    <property type="entry name" value="METHYL-CPG BINDING PROTEIN, MBD"/>
    <property type="match status" value="1"/>
</dbReference>
<evidence type="ECO:0000256" key="4">
    <source>
        <dbReference type="ARBA" id="ARBA00022833"/>
    </source>
</evidence>
<organism evidence="11 12">
    <name type="scientific">Penstemon smallii</name>
    <dbReference type="NCBI Taxonomy" id="265156"/>
    <lineage>
        <taxon>Eukaryota</taxon>
        <taxon>Viridiplantae</taxon>
        <taxon>Streptophyta</taxon>
        <taxon>Embryophyta</taxon>
        <taxon>Tracheophyta</taxon>
        <taxon>Spermatophyta</taxon>
        <taxon>Magnoliopsida</taxon>
        <taxon>eudicotyledons</taxon>
        <taxon>Gunneridae</taxon>
        <taxon>Pentapetalae</taxon>
        <taxon>asterids</taxon>
        <taxon>lamiids</taxon>
        <taxon>Lamiales</taxon>
        <taxon>Plantaginaceae</taxon>
        <taxon>Cheloneae</taxon>
        <taxon>Penstemon</taxon>
    </lineage>
</organism>
<evidence type="ECO:0000256" key="2">
    <source>
        <dbReference type="ARBA" id="ARBA00022723"/>
    </source>
</evidence>
<dbReference type="EMBL" id="JBJXBP010000004">
    <property type="protein sequence ID" value="KAL3833653.1"/>
    <property type="molecule type" value="Genomic_DNA"/>
</dbReference>
<keyword evidence="5" id="KW-0805">Transcription regulation</keyword>
<dbReference type="InterPro" id="IPR001739">
    <property type="entry name" value="Methyl_CpG_DNA-bd"/>
</dbReference>
<dbReference type="Pfam" id="PF07496">
    <property type="entry name" value="zf-CW"/>
    <property type="match status" value="2"/>
</dbReference>
<dbReference type="InterPro" id="IPR011124">
    <property type="entry name" value="Znf_CW"/>
</dbReference>
<dbReference type="AlphaFoldDB" id="A0ABD3TB59"/>
<keyword evidence="6" id="KW-0238">DNA-binding</keyword>
<reference evidence="11 12" key="1">
    <citation type="submission" date="2024-12" db="EMBL/GenBank/DDBJ databases">
        <title>The unique morphological basis and parallel evolutionary history of personate flowers in Penstemon.</title>
        <authorList>
            <person name="Depatie T.H."/>
            <person name="Wessinger C.A."/>
        </authorList>
    </citation>
    <scope>NUCLEOTIDE SEQUENCE [LARGE SCALE GENOMIC DNA]</scope>
    <source>
        <strain evidence="11">WTNN_2</strain>
        <tissue evidence="11">Leaf</tissue>
    </source>
</reference>
<dbReference type="GO" id="GO:0008270">
    <property type="term" value="F:zinc ion binding"/>
    <property type="evidence" value="ECO:0007669"/>
    <property type="project" value="UniProtKB-KW"/>
</dbReference>
<evidence type="ECO:0000256" key="8">
    <source>
        <dbReference type="ARBA" id="ARBA00023242"/>
    </source>
</evidence>
<evidence type="ECO:0000259" key="10">
    <source>
        <dbReference type="PROSITE" id="PS51050"/>
    </source>
</evidence>
<evidence type="ECO:0000256" key="1">
    <source>
        <dbReference type="ARBA" id="ARBA00004123"/>
    </source>
</evidence>
<dbReference type="Proteomes" id="UP001634393">
    <property type="component" value="Unassembled WGS sequence"/>
</dbReference>
<feature type="domain" description="CW-type" evidence="10">
    <location>
        <begin position="176"/>
        <end position="241"/>
    </location>
</feature>
<evidence type="ECO:0000256" key="3">
    <source>
        <dbReference type="ARBA" id="ARBA00022771"/>
    </source>
</evidence>
<feature type="domain" description="CW-type" evidence="10">
    <location>
        <begin position="2"/>
        <end position="67"/>
    </location>
</feature>
<evidence type="ECO:0000259" key="9">
    <source>
        <dbReference type="PROSITE" id="PS50982"/>
    </source>
</evidence>
<evidence type="ECO:0000313" key="12">
    <source>
        <dbReference type="Proteomes" id="UP001634393"/>
    </source>
</evidence>
<name>A0ABD3TB59_9LAMI</name>
<feature type="domain" description="MBD" evidence="9">
    <location>
        <begin position="74"/>
        <end position="148"/>
    </location>
</feature>
<dbReference type="GO" id="GO:0005634">
    <property type="term" value="C:nucleus"/>
    <property type="evidence" value="ECO:0007669"/>
    <property type="project" value="UniProtKB-SubCell"/>
</dbReference>
<evidence type="ECO:0000313" key="11">
    <source>
        <dbReference type="EMBL" id="KAL3833653.1"/>
    </source>
</evidence>
<dbReference type="SUPFAM" id="SSF54171">
    <property type="entry name" value="DNA-binding domain"/>
    <property type="match status" value="2"/>
</dbReference>
<dbReference type="CDD" id="cd01396">
    <property type="entry name" value="MeCP2_MBD"/>
    <property type="match status" value="1"/>
</dbReference>
<evidence type="ECO:0000256" key="5">
    <source>
        <dbReference type="ARBA" id="ARBA00023015"/>
    </source>
</evidence>
<dbReference type="PROSITE" id="PS51050">
    <property type="entry name" value="ZF_CW"/>
    <property type="match status" value="2"/>
</dbReference>
<protein>
    <submittedName>
        <fullName evidence="11">Uncharacterized protein</fullName>
    </submittedName>
</protein>
<accession>A0ABD3TB59</accession>
<keyword evidence="4" id="KW-0862">Zinc</keyword>
<keyword evidence="12" id="KW-1185">Reference proteome</keyword>
<gene>
    <name evidence="11" type="ORF">ACJIZ3_008389</name>
</gene>
<keyword evidence="2" id="KW-0479">Metal-binding</keyword>
<keyword evidence="3" id="KW-0863">Zinc-finger</keyword>